<reference evidence="4 5" key="1">
    <citation type="journal article" date="2018" name="IMA Fungus">
        <title>IMA Genome-F 9: Draft genome sequence of Annulohypoxylon stygium, Aspergillus mulundensis, Berkeleyomyces basicola (syn. Thielaviopsis basicola), Ceratocystis smalleyi, two Cercospora beticola strains, Coleophoma cylindrospora, Fusarium fracticaudum, Phialophora cf. hyalina, and Morchella septimelata.</title>
        <authorList>
            <person name="Wingfield B.D."/>
            <person name="Bills G.F."/>
            <person name="Dong Y."/>
            <person name="Huang W."/>
            <person name="Nel W.J."/>
            <person name="Swalarsk-Parry B.S."/>
            <person name="Vaghefi N."/>
            <person name="Wilken P.M."/>
            <person name="An Z."/>
            <person name="de Beer Z.W."/>
            <person name="De Vos L."/>
            <person name="Chen L."/>
            <person name="Duong T.A."/>
            <person name="Gao Y."/>
            <person name="Hammerbacher A."/>
            <person name="Kikkert J.R."/>
            <person name="Li Y."/>
            <person name="Li H."/>
            <person name="Li K."/>
            <person name="Li Q."/>
            <person name="Liu X."/>
            <person name="Ma X."/>
            <person name="Naidoo K."/>
            <person name="Pethybridge S.J."/>
            <person name="Sun J."/>
            <person name="Steenkamp E.T."/>
            <person name="van der Nest M.A."/>
            <person name="van Wyk S."/>
            <person name="Wingfield M.J."/>
            <person name="Xiong C."/>
            <person name="Yue Q."/>
            <person name="Zhang X."/>
        </authorList>
    </citation>
    <scope>NUCLEOTIDE SEQUENCE [LARGE SCALE GENOMIC DNA]</scope>
    <source>
        <strain evidence="4 5">BP 5553</strain>
    </source>
</reference>
<evidence type="ECO:0000256" key="1">
    <source>
        <dbReference type="ARBA" id="ARBA00022450"/>
    </source>
</evidence>
<dbReference type="RefSeq" id="XP_031864584.1">
    <property type="nucleotide sequence ID" value="XM_032019144.1"/>
</dbReference>
<comment type="caution">
    <text evidence="4">The sequence shown here is derived from an EMBL/GenBank/DDBJ whole genome shotgun (WGS) entry which is preliminary data.</text>
</comment>
<dbReference type="InterPro" id="IPR020845">
    <property type="entry name" value="AMP-binding_CS"/>
</dbReference>
<dbReference type="Proteomes" id="UP000254866">
    <property type="component" value="Unassembled WGS sequence"/>
</dbReference>
<dbReference type="InterPro" id="IPR000873">
    <property type="entry name" value="AMP-dep_synth/lig_dom"/>
</dbReference>
<gene>
    <name evidence="4" type="ORF">BP5553_10521</name>
</gene>
<dbReference type="Pfam" id="PF23562">
    <property type="entry name" value="AMP-binding_C_3"/>
    <property type="match status" value="1"/>
</dbReference>
<name>A0A370T8S4_9HELO</name>
<dbReference type="Gene3D" id="3.40.50.12780">
    <property type="entry name" value="N-terminal domain of ligase-like"/>
    <property type="match status" value="1"/>
</dbReference>
<proteinExistence type="predicted"/>
<evidence type="ECO:0000256" key="2">
    <source>
        <dbReference type="ARBA" id="ARBA00022553"/>
    </source>
</evidence>
<evidence type="ECO:0000313" key="4">
    <source>
        <dbReference type="EMBL" id="RDL29894.1"/>
    </source>
</evidence>
<evidence type="ECO:0000313" key="5">
    <source>
        <dbReference type="Proteomes" id="UP000254866"/>
    </source>
</evidence>
<sequence length="562" mass="63157">MAMAMANGPAKLRKTNDVTIKYGQRLLPQVVDTFAAEEPDYILGMMPKPGANSSVPIDFITLSTSQLSNAINFMSHWLDRTLGKSNSVTGQTIAYVGSQDFRYLVMECASIKTGHPLLIPSPRNAPTNTASLLERTNCKIVFYSGLFGEQKDSISEFVGGLEFFEIPSLEEITLEKTMPYPYTKSWEEAKNDVFLILHTSGSTGNPKPITLTNSFMRRMDCEHIIPPVDGRTLASLDLCRPGTTLLLGTNFYHLSGVAFTVSALFHRYTVIAPPADRLLDGQTISNIFKTTEVSGAALVPSLCDSVFAERGEEIIEHLRSLEHINWLGGPLGHSTGEWIIKNLPNVRLWQIFGSTETMMIPMLIPPKSHWSYMEFHPKIGPHLELVDAEEGLYEVVWRRHPDLNFAWTTPVFDFFPEEKEWRTRDLMRKCTDTGFENCWKFESRLDDILVLHNGLKANPVHIETRLQSHPILKGCLVFGEGYTACGLLLEPKRSDIASEKLIELVWPAVVDANALVPEHVRVARNLVIVASPDKPLVRAGKGTVVRRLTTRLYQKEIEETYR</sequence>
<feature type="domain" description="AMP-dependent synthetase/ligase" evidence="3">
    <location>
        <begin position="60"/>
        <end position="389"/>
    </location>
</feature>
<dbReference type="Pfam" id="PF00501">
    <property type="entry name" value="AMP-binding"/>
    <property type="match status" value="1"/>
</dbReference>
<accession>A0A370T8S4</accession>
<organism evidence="4 5">
    <name type="scientific">Venustampulla echinocandica</name>
    <dbReference type="NCBI Taxonomy" id="2656787"/>
    <lineage>
        <taxon>Eukaryota</taxon>
        <taxon>Fungi</taxon>
        <taxon>Dikarya</taxon>
        <taxon>Ascomycota</taxon>
        <taxon>Pezizomycotina</taxon>
        <taxon>Leotiomycetes</taxon>
        <taxon>Helotiales</taxon>
        <taxon>Pleuroascaceae</taxon>
        <taxon>Venustampulla</taxon>
    </lineage>
</organism>
<dbReference type="STRING" id="2656787.A0A370T8S4"/>
<dbReference type="InterPro" id="IPR042099">
    <property type="entry name" value="ANL_N_sf"/>
</dbReference>
<keyword evidence="5" id="KW-1185">Reference proteome</keyword>
<evidence type="ECO:0000259" key="3">
    <source>
        <dbReference type="Pfam" id="PF00501"/>
    </source>
</evidence>
<protein>
    <recommendedName>
        <fullName evidence="3">AMP-dependent synthetase/ligase domain-containing protein</fullName>
    </recommendedName>
</protein>
<dbReference type="EMBL" id="NPIC01000017">
    <property type="protein sequence ID" value="RDL29894.1"/>
    <property type="molecule type" value="Genomic_DNA"/>
</dbReference>
<dbReference type="AlphaFoldDB" id="A0A370T8S4"/>
<keyword evidence="2" id="KW-0597">Phosphoprotein</keyword>
<dbReference type="SUPFAM" id="SSF56801">
    <property type="entry name" value="Acetyl-CoA synthetase-like"/>
    <property type="match status" value="1"/>
</dbReference>
<dbReference type="PANTHER" id="PTHR43439:SF2">
    <property type="entry name" value="ENZYME, PUTATIVE (JCVI)-RELATED"/>
    <property type="match status" value="1"/>
</dbReference>
<dbReference type="PROSITE" id="PS00455">
    <property type="entry name" value="AMP_BINDING"/>
    <property type="match status" value="1"/>
</dbReference>
<dbReference type="InterPro" id="IPR051414">
    <property type="entry name" value="Adenylate-forming_Reductase"/>
</dbReference>
<dbReference type="PANTHER" id="PTHR43439">
    <property type="entry name" value="PHENYLACETATE-COENZYME A LIGASE"/>
    <property type="match status" value="1"/>
</dbReference>
<keyword evidence="1" id="KW-0596">Phosphopantetheine</keyword>
<dbReference type="OrthoDB" id="429813at2759"/>
<dbReference type="GeneID" id="43603370"/>